<organism evidence="1">
    <name type="scientific">marine metagenome</name>
    <dbReference type="NCBI Taxonomy" id="408172"/>
    <lineage>
        <taxon>unclassified sequences</taxon>
        <taxon>metagenomes</taxon>
        <taxon>ecological metagenomes</taxon>
    </lineage>
</organism>
<dbReference type="AlphaFoldDB" id="A0A383BFR6"/>
<proteinExistence type="predicted"/>
<name>A0A383BFR6_9ZZZZ</name>
<reference evidence="1" key="1">
    <citation type="submission" date="2018-05" db="EMBL/GenBank/DDBJ databases">
        <authorList>
            <person name="Lanie J.A."/>
            <person name="Ng W.-L."/>
            <person name="Kazmierczak K.M."/>
            <person name="Andrzejewski T.M."/>
            <person name="Davidsen T.M."/>
            <person name="Wayne K.J."/>
            <person name="Tettelin H."/>
            <person name="Glass J.I."/>
            <person name="Rusch D."/>
            <person name="Podicherti R."/>
            <person name="Tsui H.-C.T."/>
            <person name="Winkler M.E."/>
        </authorList>
    </citation>
    <scope>NUCLEOTIDE SEQUENCE</scope>
</reference>
<evidence type="ECO:0000313" key="1">
    <source>
        <dbReference type="EMBL" id="SVE19026.1"/>
    </source>
</evidence>
<sequence>MTFSDEFDRLLALLLQEYFKCKYKATNYTDTYTRKSLIEGMLHISKRASYNHCIEVQVDKHKVADAYHEWLEKNADRLAKEDAEFRDSLDKPYRVK</sequence>
<dbReference type="EMBL" id="UINC01200236">
    <property type="protein sequence ID" value="SVE19026.1"/>
    <property type="molecule type" value="Genomic_DNA"/>
</dbReference>
<accession>A0A383BFR6</accession>
<gene>
    <name evidence="1" type="ORF">METZ01_LOCUS471880</name>
</gene>
<protein>
    <submittedName>
        <fullName evidence="1">Uncharacterized protein</fullName>
    </submittedName>
</protein>